<comment type="caution">
    <text evidence="1">The sequence shown here is derived from an EMBL/GenBank/DDBJ whole genome shotgun (WGS) entry which is preliminary data.</text>
</comment>
<dbReference type="OrthoDB" id="1122787at2"/>
<gene>
    <name evidence="1" type="ORF">FA046_03780</name>
</gene>
<name>A0A4U1C4I9_9SPHI</name>
<evidence type="ECO:0000313" key="2">
    <source>
        <dbReference type="Proteomes" id="UP000308181"/>
    </source>
</evidence>
<evidence type="ECO:0000313" key="1">
    <source>
        <dbReference type="EMBL" id="TKC00806.1"/>
    </source>
</evidence>
<keyword evidence="2" id="KW-1185">Reference proteome</keyword>
<dbReference type="Proteomes" id="UP000308181">
    <property type="component" value="Unassembled WGS sequence"/>
</dbReference>
<sequence>MEKIQKTENHSLLEEAYRLLELETKDEEVFKLGEQQKESIEISRHQIKNGEFLTGEQANKEIDEWLGK</sequence>
<proteinExistence type="predicted"/>
<dbReference type="AlphaFoldDB" id="A0A4U1C4I9"/>
<organism evidence="1 2">
    <name type="scientific">Pedobacter cryophilus</name>
    <dbReference type="NCBI Taxonomy" id="2571271"/>
    <lineage>
        <taxon>Bacteria</taxon>
        <taxon>Pseudomonadati</taxon>
        <taxon>Bacteroidota</taxon>
        <taxon>Sphingobacteriia</taxon>
        <taxon>Sphingobacteriales</taxon>
        <taxon>Sphingobacteriaceae</taxon>
        <taxon>Pedobacter</taxon>
    </lineage>
</organism>
<dbReference type="EMBL" id="SWBP01000001">
    <property type="protein sequence ID" value="TKC00806.1"/>
    <property type="molecule type" value="Genomic_DNA"/>
</dbReference>
<protein>
    <submittedName>
        <fullName evidence="1">Uncharacterized protein</fullName>
    </submittedName>
</protein>
<accession>A0A4U1C4I9</accession>
<reference evidence="1 2" key="1">
    <citation type="submission" date="2019-04" db="EMBL/GenBank/DDBJ databases">
        <title>Pedobacter sp. AR-3-17 sp. nov., isolated from Arctic soil.</title>
        <authorList>
            <person name="Dahal R.H."/>
            <person name="Kim D.-U."/>
        </authorList>
    </citation>
    <scope>NUCLEOTIDE SEQUENCE [LARGE SCALE GENOMIC DNA]</scope>
    <source>
        <strain evidence="1 2">AR-3-17</strain>
    </source>
</reference>
<dbReference type="RefSeq" id="WP_136825012.1">
    <property type="nucleotide sequence ID" value="NZ_SWBP01000001.1"/>
</dbReference>